<evidence type="ECO:0000313" key="2">
    <source>
        <dbReference type="Proteomes" id="UP000182584"/>
    </source>
</evidence>
<name>A0A1H9SP93_BUTFI</name>
<reference evidence="1 2" key="1">
    <citation type="submission" date="2016-10" db="EMBL/GenBank/DDBJ databases">
        <authorList>
            <person name="de Groot N.N."/>
        </authorList>
    </citation>
    <scope>NUCLEOTIDE SEQUENCE [LARGE SCALE GENOMIC DNA]</scope>
    <source>
        <strain evidence="1 2">AR40</strain>
    </source>
</reference>
<dbReference type="RefSeq" id="WP_074756277.1">
    <property type="nucleotide sequence ID" value="NZ_FOGJ01000012.1"/>
</dbReference>
<proteinExistence type="predicted"/>
<organism evidence="1 2">
    <name type="scientific">Butyrivibrio fibrisolvens</name>
    <dbReference type="NCBI Taxonomy" id="831"/>
    <lineage>
        <taxon>Bacteria</taxon>
        <taxon>Bacillati</taxon>
        <taxon>Bacillota</taxon>
        <taxon>Clostridia</taxon>
        <taxon>Lachnospirales</taxon>
        <taxon>Lachnospiraceae</taxon>
        <taxon>Butyrivibrio</taxon>
    </lineage>
</organism>
<sequence length="195" mass="22301">MKTDIIKLSSDISSWEDALDETEKCGRYNNLGDTQVLKLRLLGEELMNLMKSIVGEFDGSYWIETKNNKFEVHVTADTQVSFLQRESLLDASKTSEEEQKKKGFFKTIINVWKDYVETQSVILNDPIMQQRIEIMGLGIDSGELALKSWSLNRYVETLPDDQKDDLEQFIVKSLADDILVSAKKDHASLIAVRTF</sequence>
<dbReference type="OrthoDB" id="2002934at2"/>
<dbReference type="EMBL" id="FOGJ01000012">
    <property type="protein sequence ID" value="SER86751.1"/>
    <property type="molecule type" value="Genomic_DNA"/>
</dbReference>
<accession>A0A1H9SP93</accession>
<dbReference type="AlphaFoldDB" id="A0A1H9SP93"/>
<evidence type="ECO:0000313" key="1">
    <source>
        <dbReference type="EMBL" id="SER86751.1"/>
    </source>
</evidence>
<dbReference type="Proteomes" id="UP000182584">
    <property type="component" value="Unassembled WGS sequence"/>
</dbReference>
<protein>
    <submittedName>
        <fullName evidence="1">Uncharacterized protein</fullName>
    </submittedName>
</protein>
<gene>
    <name evidence="1" type="ORF">SAMN04487884_112130</name>
</gene>